<dbReference type="RefSeq" id="WP_317546523.1">
    <property type="nucleotide sequence ID" value="NZ_JAWLKB010000094.1"/>
</dbReference>
<dbReference type="PANTHER" id="PTHR46565">
    <property type="entry name" value="COLD SHOCK DOMAIN PROTEIN 2"/>
    <property type="match status" value="1"/>
</dbReference>
<sequence>MAQGIVKWFNGEKGFGFIAPDDGTPDVFVHFSEISGSGYKSLEENQRV</sequence>
<dbReference type="InterPro" id="IPR011129">
    <property type="entry name" value="CSD"/>
</dbReference>
<keyword evidence="2" id="KW-0963">Cytoplasm</keyword>
<dbReference type="PIRSF" id="PIRSF002599">
    <property type="entry name" value="Cold_shock_A"/>
    <property type="match status" value="1"/>
</dbReference>
<dbReference type="SMART" id="SM00357">
    <property type="entry name" value="CSP"/>
    <property type="match status" value="1"/>
</dbReference>
<reference evidence="9 10" key="1">
    <citation type="submission" date="2023-10" db="EMBL/GenBank/DDBJ databases">
        <title>Development of a sustainable strategy for remediation of hydrocarbon-contaminated territories based on the waste exchange concept.</title>
        <authorList>
            <person name="Krivoruchko A."/>
        </authorList>
    </citation>
    <scope>NUCLEOTIDE SEQUENCE [LARGE SCALE GENOMIC DNA]</scope>
    <source>
        <strain evidence="9 10">IEGM 1203</strain>
    </source>
</reference>
<dbReference type="InterPro" id="IPR002059">
    <property type="entry name" value="CSP_DNA-bd"/>
</dbReference>
<evidence type="ECO:0000256" key="1">
    <source>
        <dbReference type="ARBA" id="ARBA00004496"/>
    </source>
</evidence>
<evidence type="ECO:0000259" key="8">
    <source>
        <dbReference type="PROSITE" id="PS51857"/>
    </source>
</evidence>
<organism evidence="9 10">
    <name type="scientific">Rhodococcus globerulus</name>
    <dbReference type="NCBI Taxonomy" id="33008"/>
    <lineage>
        <taxon>Bacteria</taxon>
        <taxon>Bacillati</taxon>
        <taxon>Actinomycetota</taxon>
        <taxon>Actinomycetes</taxon>
        <taxon>Mycobacteriales</taxon>
        <taxon>Nocardiaceae</taxon>
        <taxon>Rhodococcus</taxon>
    </lineage>
</organism>
<evidence type="ECO:0000256" key="5">
    <source>
        <dbReference type="ARBA" id="ARBA00023159"/>
    </source>
</evidence>
<comment type="subcellular location">
    <subcellularLocation>
        <location evidence="1 7">Cytoplasm</location>
    </subcellularLocation>
</comment>
<feature type="non-terminal residue" evidence="9">
    <location>
        <position position="48"/>
    </location>
</feature>
<evidence type="ECO:0000256" key="2">
    <source>
        <dbReference type="ARBA" id="ARBA00022490"/>
    </source>
</evidence>
<dbReference type="EMBL" id="JAWLKB010000094">
    <property type="protein sequence ID" value="MDV6271817.1"/>
    <property type="molecule type" value="Genomic_DNA"/>
</dbReference>
<evidence type="ECO:0000256" key="3">
    <source>
        <dbReference type="ARBA" id="ARBA00023015"/>
    </source>
</evidence>
<dbReference type="SUPFAM" id="SSF50249">
    <property type="entry name" value="Nucleic acid-binding proteins"/>
    <property type="match status" value="1"/>
</dbReference>
<comment type="caution">
    <text evidence="9">The sequence shown here is derived from an EMBL/GenBank/DDBJ whole genome shotgun (WGS) entry which is preliminary data.</text>
</comment>
<keyword evidence="4" id="KW-0238">DNA-binding</keyword>
<dbReference type="Pfam" id="PF00313">
    <property type="entry name" value="CSD"/>
    <property type="match status" value="1"/>
</dbReference>
<dbReference type="PRINTS" id="PR00050">
    <property type="entry name" value="COLDSHOCK"/>
</dbReference>
<dbReference type="InterPro" id="IPR012156">
    <property type="entry name" value="Cold_shock_CspA"/>
</dbReference>
<name>A0ABU4C5N9_RHOGO</name>
<dbReference type="PROSITE" id="PS00352">
    <property type="entry name" value="CSD_1"/>
    <property type="match status" value="1"/>
</dbReference>
<evidence type="ECO:0000256" key="4">
    <source>
        <dbReference type="ARBA" id="ARBA00023125"/>
    </source>
</evidence>
<evidence type="ECO:0000256" key="6">
    <source>
        <dbReference type="ARBA" id="ARBA00023163"/>
    </source>
</evidence>
<keyword evidence="6" id="KW-0804">Transcription</keyword>
<keyword evidence="5" id="KW-0010">Activator</keyword>
<dbReference type="InterPro" id="IPR012340">
    <property type="entry name" value="NA-bd_OB-fold"/>
</dbReference>
<evidence type="ECO:0000313" key="9">
    <source>
        <dbReference type="EMBL" id="MDV6271817.1"/>
    </source>
</evidence>
<keyword evidence="3" id="KW-0805">Transcription regulation</keyword>
<gene>
    <name evidence="9" type="ORF">R3Q16_35115</name>
</gene>
<dbReference type="Proteomes" id="UP001185927">
    <property type="component" value="Unassembled WGS sequence"/>
</dbReference>
<dbReference type="Gene3D" id="2.40.50.140">
    <property type="entry name" value="Nucleic acid-binding proteins"/>
    <property type="match status" value="1"/>
</dbReference>
<dbReference type="CDD" id="cd04458">
    <property type="entry name" value="CSP_CDS"/>
    <property type="match status" value="1"/>
</dbReference>
<evidence type="ECO:0000256" key="7">
    <source>
        <dbReference type="RuleBase" id="RU000408"/>
    </source>
</evidence>
<accession>A0ABU4C5N9</accession>
<dbReference type="PANTHER" id="PTHR46565:SF20">
    <property type="entry name" value="COLD SHOCK DOMAIN-CONTAINING PROTEIN 4"/>
    <property type="match status" value="1"/>
</dbReference>
<dbReference type="InterPro" id="IPR019844">
    <property type="entry name" value="CSD_CS"/>
</dbReference>
<keyword evidence="10" id="KW-1185">Reference proteome</keyword>
<proteinExistence type="predicted"/>
<evidence type="ECO:0000313" key="10">
    <source>
        <dbReference type="Proteomes" id="UP001185927"/>
    </source>
</evidence>
<feature type="domain" description="CSD" evidence="8">
    <location>
        <begin position="1"/>
        <end position="48"/>
    </location>
</feature>
<dbReference type="PROSITE" id="PS51857">
    <property type="entry name" value="CSD_2"/>
    <property type="match status" value="1"/>
</dbReference>
<protein>
    <submittedName>
        <fullName evidence="9">Cold-shock protein</fullName>
    </submittedName>
</protein>